<keyword evidence="2 5" id="KW-0575">Peroxidase</keyword>
<name>A0A1B2E260_9BACL</name>
<dbReference type="SUPFAM" id="SSF52833">
    <property type="entry name" value="Thioredoxin-like"/>
    <property type="match status" value="1"/>
</dbReference>
<dbReference type="Gene3D" id="3.40.30.10">
    <property type="entry name" value="Glutaredoxin"/>
    <property type="match status" value="1"/>
</dbReference>
<dbReference type="PROSITE" id="PS51352">
    <property type="entry name" value="THIOREDOXIN_2"/>
    <property type="match status" value="1"/>
</dbReference>
<proteinExistence type="inferred from homology"/>
<dbReference type="KEGG" id="pib:BBD41_16100"/>
<evidence type="ECO:0000313" key="7">
    <source>
        <dbReference type="EMBL" id="ANY73977.1"/>
    </source>
</evidence>
<protein>
    <recommendedName>
        <fullName evidence="5">Glutathione peroxidase</fullName>
    </recommendedName>
</protein>
<organism evidence="7">
    <name type="scientific">Paenibacillus ihbetae</name>
    <dbReference type="NCBI Taxonomy" id="1870820"/>
    <lineage>
        <taxon>Bacteria</taxon>
        <taxon>Bacillati</taxon>
        <taxon>Bacillota</taxon>
        <taxon>Bacilli</taxon>
        <taxon>Bacillales</taxon>
        <taxon>Paenibacillaceae</taxon>
        <taxon>Paenibacillus</taxon>
    </lineage>
</organism>
<dbReference type="Pfam" id="PF00255">
    <property type="entry name" value="GSHPx"/>
    <property type="match status" value="1"/>
</dbReference>
<evidence type="ECO:0000256" key="1">
    <source>
        <dbReference type="ARBA" id="ARBA00006926"/>
    </source>
</evidence>
<dbReference type="RefSeq" id="WP_099478202.1">
    <property type="nucleotide sequence ID" value="NZ_CP016809.1"/>
</dbReference>
<dbReference type="PRINTS" id="PR01011">
    <property type="entry name" value="GLUTPROXDASE"/>
</dbReference>
<dbReference type="InterPro" id="IPR029759">
    <property type="entry name" value="GPX_AS"/>
</dbReference>
<gene>
    <name evidence="7" type="ORF">BBD41_16100</name>
</gene>
<sequence length="160" mass="17789">MSIYDYQAVDTQGKTVSLEAYKGSVLLVANTASQCGLTPQYGELQELYEQYKSKGLEVLGFPCNQFGAQEPGTSEEAEAFCQLNYGVTFKIFAKIDVNGEGAHPLFQYLKSQKPGHEGNGEIAWNFTKFLVSREGEIVHRFEPRETAESMKSAIESLLDE</sequence>
<dbReference type="InterPro" id="IPR029760">
    <property type="entry name" value="GPX_CS"/>
</dbReference>
<comment type="similarity">
    <text evidence="1 5">Belongs to the glutathione peroxidase family.</text>
</comment>
<dbReference type="InterPro" id="IPR036249">
    <property type="entry name" value="Thioredoxin-like_sf"/>
</dbReference>
<evidence type="ECO:0000256" key="4">
    <source>
        <dbReference type="PIRSR" id="PIRSR000303-1"/>
    </source>
</evidence>
<dbReference type="AlphaFoldDB" id="A0A1B2E260"/>
<accession>A0A1B2E260</accession>
<evidence type="ECO:0000256" key="3">
    <source>
        <dbReference type="ARBA" id="ARBA00023002"/>
    </source>
</evidence>
<dbReference type="CDD" id="cd00340">
    <property type="entry name" value="GSH_Peroxidase"/>
    <property type="match status" value="1"/>
</dbReference>
<feature type="domain" description="Thioredoxin" evidence="6">
    <location>
        <begin position="1"/>
        <end position="159"/>
    </location>
</feature>
<dbReference type="FunFam" id="3.40.30.10:FF:000010">
    <property type="entry name" value="Glutathione peroxidase"/>
    <property type="match status" value="1"/>
</dbReference>
<evidence type="ECO:0000256" key="5">
    <source>
        <dbReference type="RuleBase" id="RU000499"/>
    </source>
</evidence>
<dbReference type="PROSITE" id="PS51355">
    <property type="entry name" value="GLUTATHIONE_PEROXID_3"/>
    <property type="match status" value="1"/>
</dbReference>
<dbReference type="PANTHER" id="PTHR11592:SF78">
    <property type="entry name" value="GLUTATHIONE PEROXIDASE"/>
    <property type="match status" value="1"/>
</dbReference>
<dbReference type="GO" id="GO:0034599">
    <property type="term" value="P:cellular response to oxidative stress"/>
    <property type="evidence" value="ECO:0007669"/>
    <property type="project" value="TreeGrafter"/>
</dbReference>
<dbReference type="PROSITE" id="PS00763">
    <property type="entry name" value="GLUTATHIONE_PEROXID_2"/>
    <property type="match status" value="1"/>
</dbReference>
<dbReference type="InterPro" id="IPR000889">
    <property type="entry name" value="Glutathione_peroxidase"/>
</dbReference>
<dbReference type="InterPro" id="IPR013766">
    <property type="entry name" value="Thioredoxin_domain"/>
</dbReference>
<feature type="active site" evidence="4">
    <location>
        <position position="35"/>
    </location>
</feature>
<dbReference type="EMBL" id="CP016809">
    <property type="protein sequence ID" value="ANY73977.1"/>
    <property type="molecule type" value="Genomic_DNA"/>
</dbReference>
<keyword evidence="3 5" id="KW-0560">Oxidoreductase</keyword>
<dbReference type="PROSITE" id="PS00460">
    <property type="entry name" value="GLUTATHIONE_PEROXID_1"/>
    <property type="match status" value="1"/>
</dbReference>
<evidence type="ECO:0000256" key="2">
    <source>
        <dbReference type="ARBA" id="ARBA00022559"/>
    </source>
</evidence>
<dbReference type="PIRSF" id="PIRSF000303">
    <property type="entry name" value="Glutathion_perox"/>
    <property type="match status" value="1"/>
</dbReference>
<dbReference type="GO" id="GO:0004601">
    <property type="term" value="F:peroxidase activity"/>
    <property type="evidence" value="ECO:0007669"/>
    <property type="project" value="UniProtKB-KW"/>
</dbReference>
<reference evidence="7" key="1">
    <citation type="submission" date="2016-08" db="EMBL/GenBank/DDBJ databases">
        <title>Complete Genome Seqeunce of Paenibacillus sp. nov. IHBB 9852 from high altitute lake of Indian trans-Himalayas.</title>
        <authorList>
            <person name="Kiran S."/>
            <person name="Swarnkar M.K."/>
            <person name="Rana A."/>
            <person name="Tewari R."/>
            <person name="Gulati A."/>
        </authorList>
    </citation>
    <scope>NUCLEOTIDE SEQUENCE [LARGE SCALE GENOMIC DNA]</scope>
    <source>
        <strain evidence="7">IHBB 9852</strain>
    </source>
</reference>
<evidence type="ECO:0000259" key="6">
    <source>
        <dbReference type="PROSITE" id="PS51352"/>
    </source>
</evidence>
<dbReference type="PANTHER" id="PTHR11592">
    <property type="entry name" value="GLUTATHIONE PEROXIDASE"/>
    <property type="match status" value="1"/>
</dbReference>